<dbReference type="KEGG" id="sur:STAUR_6281"/>
<gene>
    <name evidence="2" type="ordered locus">STAUR_6281</name>
</gene>
<feature type="compositionally biased region" description="Low complexity" evidence="1">
    <location>
        <begin position="174"/>
        <end position="185"/>
    </location>
</feature>
<dbReference type="Proteomes" id="UP000001351">
    <property type="component" value="Chromosome"/>
</dbReference>
<protein>
    <submittedName>
        <fullName evidence="2">Conserved uncharacterized protein</fullName>
    </submittedName>
</protein>
<organism evidence="2 3">
    <name type="scientific">Stigmatella aurantiaca (strain DW4/3-1)</name>
    <dbReference type="NCBI Taxonomy" id="378806"/>
    <lineage>
        <taxon>Bacteria</taxon>
        <taxon>Pseudomonadati</taxon>
        <taxon>Myxococcota</taxon>
        <taxon>Myxococcia</taxon>
        <taxon>Myxococcales</taxon>
        <taxon>Cystobacterineae</taxon>
        <taxon>Archangiaceae</taxon>
        <taxon>Stigmatella</taxon>
    </lineage>
</organism>
<dbReference type="STRING" id="378806.STAUR_6281"/>
<dbReference type="AlphaFoldDB" id="E3FH08"/>
<accession>E3FH08</accession>
<dbReference type="HOGENOM" id="CLU_098625_0_0_7"/>
<feature type="region of interest" description="Disordered" evidence="1">
    <location>
        <begin position="160"/>
        <end position="200"/>
    </location>
</feature>
<evidence type="ECO:0000313" key="2">
    <source>
        <dbReference type="EMBL" id="ADO74038.1"/>
    </source>
</evidence>
<proteinExistence type="predicted"/>
<sequence>MNAADINWSQQGRGHMTRWPWAAAVLVLGVGCTREGKDGSSARAEIRRVSGSTMEVVPNDGQLPYCLLYTVSQKGVIRQLTMTRENRSIKCETGRPIANTSFRIPAQEGPVKVYVIFSDQRIPAGSVAQQLYELRDRPNVSGMDFRLHGQAFVEQLEFTPEEDGAPVTGGVVGEQGEVAGGTEAAPSEATGGSPPDDGGT</sequence>
<dbReference type="EMBL" id="CP002271">
    <property type="protein sequence ID" value="ADO74038.1"/>
    <property type="molecule type" value="Genomic_DNA"/>
</dbReference>
<name>E3FH08_STIAD</name>
<keyword evidence="3" id="KW-1185">Reference proteome</keyword>
<evidence type="ECO:0000313" key="3">
    <source>
        <dbReference type="Proteomes" id="UP000001351"/>
    </source>
</evidence>
<evidence type="ECO:0000256" key="1">
    <source>
        <dbReference type="SAM" id="MobiDB-lite"/>
    </source>
</evidence>
<reference evidence="2 3" key="1">
    <citation type="journal article" date="2011" name="Mol. Biol. Evol.">
        <title>Comparative genomic analysis of fruiting body formation in Myxococcales.</title>
        <authorList>
            <person name="Huntley S."/>
            <person name="Hamann N."/>
            <person name="Wegener-Feldbrugge S."/>
            <person name="Treuner-Lange A."/>
            <person name="Kube M."/>
            <person name="Reinhardt R."/>
            <person name="Klages S."/>
            <person name="Muller R."/>
            <person name="Ronning C.M."/>
            <person name="Nierman W.C."/>
            <person name="Sogaard-Andersen L."/>
        </authorList>
    </citation>
    <scope>NUCLEOTIDE SEQUENCE [LARGE SCALE GENOMIC DNA]</scope>
    <source>
        <strain evidence="2 3">DW4/3-1</strain>
    </source>
</reference>
<dbReference type="eggNOG" id="ENOG50319FC">
    <property type="taxonomic scope" value="Bacteria"/>
</dbReference>